<keyword evidence="5" id="KW-0813">Transport</keyword>
<comment type="caution">
    <text evidence="14">The sequence shown here is derived from an EMBL/GenBank/DDBJ whole genome shotgun (WGS) entry which is preliminary data.</text>
</comment>
<evidence type="ECO:0000256" key="12">
    <source>
        <dbReference type="ARBA" id="ARBA00031407"/>
    </source>
</evidence>
<dbReference type="Proteomes" id="UP000233469">
    <property type="component" value="Unassembled WGS sequence"/>
</dbReference>
<dbReference type="InterPro" id="IPR005341">
    <property type="entry name" value="Tim16"/>
</dbReference>
<evidence type="ECO:0000256" key="9">
    <source>
        <dbReference type="ARBA" id="ARBA00023128"/>
    </source>
</evidence>
<evidence type="ECO:0000256" key="6">
    <source>
        <dbReference type="ARBA" id="ARBA00022792"/>
    </source>
</evidence>
<protein>
    <recommendedName>
        <fullName evidence="4">Mitochondrial import inner membrane translocase subunit TIM16</fullName>
    </recommendedName>
    <alternativeName>
        <fullName evidence="3">Mitochondrial import inner membrane translocase subunit tim16</fullName>
    </alternativeName>
    <alternativeName>
        <fullName evidence="11 12">Presequence translocated-associated motor subunit PAM16</fullName>
    </alternativeName>
</protein>
<gene>
    <name evidence="14" type="ORF">RhiirC2_854847</name>
</gene>
<dbReference type="VEuPathDB" id="FungiDB:RhiirFUN_018068"/>
<accession>A0A2N1MQ21</accession>
<dbReference type="GO" id="GO:0005744">
    <property type="term" value="C:TIM23 mitochondrial import inner membrane translocase complex"/>
    <property type="evidence" value="ECO:0007669"/>
    <property type="project" value="InterPro"/>
</dbReference>
<reference evidence="14 15" key="1">
    <citation type="submission" date="2016-04" db="EMBL/GenBank/DDBJ databases">
        <title>Genome analyses suggest a sexual origin of heterokaryosis in a supposedly ancient asexual fungus.</title>
        <authorList>
            <person name="Ropars J."/>
            <person name="Sedzielewska K."/>
            <person name="Noel J."/>
            <person name="Charron P."/>
            <person name="Farinelli L."/>
            <person name="Marton T."/>
            <person name="Kruger M."/>
            <person name="Pelin A."/>
            <person name="Brachmann A."/>
            <person name="Corradi N."/>
        </authorList>
    </citation>
    <scope>NUCLEOTIDE SEQUENCE [LARGE SCALE GENOMIC DNA]</scope>
    <source>
        <strain evidence="14 15">C2</strain>
    </source>
</reference>
<evidence type="ECO:0000256" key="13">
    <source>
        <dbReference type="SAM" id="MobiDB-lite"/>
    </source>
</evidence>
<feature type="region of interest" description="Disordered" evidence="13">
    <location>
        <begin position="125"/>
        <end position="150"/>
    </location>
</feature>
<keyword evidence="10" id="KW-0472">Membrane</keyword>
<keyword evidence="8" id="KW-0811">Translocation</keyword>
<evidence type="ECO:0000256" key="7">
    <source>
        <dbReference type="ARBA" id="ARBA00022927"/>
    </source>
</evidence>
<dbReference type="InterPro" id="IPR036869">
    <property type="entry name" value="J_dom_sf"/>
</dbReference>
<feature type="compositionally biased region" description="Low complexity" evidence="13">
    <location>
        <begin position="133"/>
        <end position="150"/>
    </location>
</feature>
<reference evidence="14 15" key="2">
    <citation type="submission" date="2017-10" db="EMBL/GenBank/DDBJ databases">
        <title>Extensive intraspecific genome diversity in a model arbuscular mycorrhizal fungus.</title>
        <authorList>
            <person name="Chen E.C.H."/>
            <person name="Morin E."/>
            <person name="Baudet D."/>
            <person name="Noel J."/>
            <person name="Ndikumana S."/>
            <person name="Charron P."/>
            <person name="St-Onge C."/>
            <person name="Giorgi J."/>
            <person name="Grigoriev I.V."/>
            <person name="Roux C."/>
            <person name="Martin F.M."/>
            <person name="Corradi N."/>
        </authorList>
    </citation>
    <scope>NUCLEOTIDE SEQUENCE [LARGE SCALE GENOMIC DNA]</scope>
    <source>
        <strain evidence="14 15">C2</strain>
    </source>
</reference>
<keyword evidence="9" id="KW-0496">Mitochondrion</keyword>
<dbReference type="FunFam" id="1.10.287.110:FF:000006">
    <property type="entry name" value="Import inner membrane translocase subunit TIM16"/>
    <property type="match status" value="1"/>
</dbReference>
<evidence type="ECO:0000256" key="5">
    <source>
        <dbReference type="ARBA" id="ARBA00022448"/>
    </source>
</evidence>
<keyword evidence="6" id="KW-0999">Mitochondrion inner membrane</keyword>
<dbReference type="Pfam" id="PF03656">
    <property type="entry name" value="Pam16"/>
    <property type="match status" value="1"/>
</dbReference>
<evidence type="ECO:0000256" key="2">
    <source>
        <dbReference type="ARBA" id="ARBA00008817"/>
    </source>
</evidence>
<dbReference type="PANTHER" id="PTHR12388:SF0">
    <property type="entry name" value="MITOCHONDRIAL IMPORT INNER MEMBRANE TRANSLOCASE SUBUNIT TIM16"/>
    <property type="match status" value="1"/>
</dbReference>
<name>A0A2N1MQ21_9GLOM</name>
<evidence type="ECO:0000256" key="8">
    <source>
        <dbReference type="ARBA" id="ARBA00023010"/>
    </source>
</evidence>
<evidence type="ECO:0000256" key="3">
    <source>
        <dbReference type="ARBA" id="ARBA00013571"/>
    </source>
</evidence>
<dbReference type="AlphaFoldDB" id="A0A2N1MQ21"/>
<evidence type="ECO:0000313" key="15">
    <source>
        <dbReference type="Proteomes" id="UP000233469"/>
    </source>
</evidence>
<evidence type="ECO:0000256" key="11">
    <source>
        <dbReference type="ARBA" id="ARBA00030422"/>
    </source>
</evidence>
<comment type="similarity">
    <text evidence="2">Belongs to the TIM16/PAM16 family.</text>
</comment>
<dbReference type="VEuPathDB" id="FungiDB:RhiirA1_373871"/>
<organism evidence="14 15">
    <name type="scientific">Rhizophagus irregularis</name>
    <dbReference type="NCBI Taxonomy" id="588596"/>
    <lineage>
        <taxon>Eukaryota</taxon>
        <taxon>Fungi</taxon>
        <taxon>Fungi incertae sedis</taxon>
        <taxon>Mucoromycota</taxon>
        <taxon>Glomeromycotina</taxon>
        <taxon>Glomeromycetes</taxon>
        <taxon>Glomerales</taxon>
        <taxon>Glomeraceae</taxon>
        <taxon>Rhizophagus</taxon>
    </lineage>
</organism>
<dbReference type="GO" id="GO:0030150">
    <property type="term" value="P:protein import into mitochondrial matrix"/>
    <property type="evidence" value="ECO:0007669"/>
    <property type="project" value="InterPro"/>
</dbReference>
<proteinExistence type="inferred from homology"/>
<dbReference type="VEuPathDB" id="FungiDB:FUN_000672"/>
<keyword evidence="7" id="KW-0653">Protein transport</keyword>
<dbReference type="Gene3D" id="1.10.287.110">
    <property type="entry name" value="DnaJ domain"/>
    <property type="match status" value="1"/>
</dbReference>
<dbReference type="PANTHER" id="PTHR12388">
    <property type="entry name" value="MITOCHONDRIA ASSOCIATED GRANULOCYTE MACROPHAGE CSF SIGNALING MOLECULE"/>
    <property type="match status" value="1"/>
</dbReference>
<comment type="subcellular location">
    <subcellularLocation>
        <location evidence="1">Mitochondrion inner membrane</location>
        <topology evidence="1">Peripheral membrane protein</topology>
    </subcellularLocation>
</comment>
<sequence>MVLQFSYYLCEFLSARVIAQIIVLGTQILGKAFVEAYKQAVANAAGGGAARSAGRMGKDALTRQTGMSLEEAYKILNLKKNNFDASTFSKNFEHLFKVNDTSSGGSFYIQSKVMRAKERIDMEMAEAAKKNKNPQNNNEQSSSSQSTFNS</sequence>
<evidence type="ECO:0000313" key="14">
    <source>
        <dbReference type="EMBL" id="PKK63688.1"/>
    </source>
</evidence>
<dbReference type="EMBL" id="LLXL01001595">
    <property type="protein sequence ID" value="PKK63688.1"/>
    <property type="molecule type" value="Genomic_DNA"/>
</dbReference>
<evidence type="ECO:0000256" key="10">
    <source>
        <dbReference type="ARBA" id="ARBA00023136"/>
    </source>
</evidence>
<evidence type="ECO:0000256" key="4">
    <source>
        <dbReference type="ARBA" id="ARBA00020721"/>
    </source>
</evidence>
<evidence type="ECO:0000256" key="1">
    <source>
        <dbReference type="ARBA" id="ARBA00004637"/>
    </source>
</evidence>